<reference evidence="3 4" key="1">
    <citation type="journal article" date="2017" name="Mol. Ecol.">
        <title>Comparative and population genomic landscape of Phellinus noxius: A hypervariable fungus causing root rot in trees.</title>
        <authorList>
            <person name="Chung C.L."/>
            <person name="Lee T.J."/>
            <person name="Akiba M."/>
            <person name="Lee H.H."/>
            <person name="Kuo T.H."/>
            <person name="Liu D."/>
            <person name="Ke H.M."/>
            <person name="Yokoi T."/>
            <person name="Roa M.B."/>
            <person name="Lu M.J."/>
            <person name="Chang Y.Y."/>
            <person name="Ann P.J."/>
            <person name="Tsai J.N."/>
            <person name="Chen C.Y."/>
            <person name="Tzean S.S."/>
            <person name="Ota Y."/>
            <person name="Hattori T."/>
            <person name="Sahashi N."/>
            <person name="Liou R.F."/>
            <person name="Kikuchi T."/>
            <person name="Tsai I.J."/>
        </authorList>
    </citation>
    <scope>NUCLEOTIDE SEQUENCE [LARGE SCALE GENOMIC DNA]</scope>
    <source>
        <strain evidence="3 4">FFPRI411160</strain>
    </source>
</reference>
<dbReference type="PANTHER" id="PTHR43625">
    <property type="entry name" value="AFLATOXIN B1 ALDEHYDE REDUCTASE"/>
    <property type="match status" value="1"/>
</dbReference>
<dbReference type="InterPro" id="IPR036812">
    <property type="entry name" value="NAD(P)_OxRdtase_dom_sf"/>
</dbReference>
<evidence type="ECO:0000256" key="1">
    <source>
        <dbReference type="ARBA" id="ARBA00023002"/>
    </source>
</evidence>
<dbReference type="EMBL" id="NBII01000004">
    <property type="protein sequence ID" value="PAV20076.1"/>
    <property type="molecule type" value="Genomic_DNA"/>
</dbReference>
<dbReference type="CDD" id="cd19077">
    <property type="entry name" value="AKR_AKR8A1-2"/>
    <property type="match status" value="1"/>
</dbReference>
<dbReference type="Proteomes" id="UP000217199">
    <property type="component" value="Unassembled WGS sequence"/>
</dbReference>
<dbReference type="Pfam" id="PF00248">
    <property type="entry name" value="Aldo_ket_red"/>
    <property type="match status" value="1"/>
</dbReference>
<comment type="caution">
    <text evidence="3">The sequence shown here is derived from an EMBL/GenBank/DDBJ whole genome shotgun (WGS) entry which is preliminary data.</text>
</comment>
<dbReference type="OrthoDB" id="37537at2759"/>
<dbReference type="GO" id="GO:0016491">
    <property type="term" value="F:oxidoreductase activity"/>
    <property type="evidence" value="ECO:0007669"/>
    <property type="project" value="UniProtKB-KW"/>
</dbReference>
<dbReference type="InParanoid" id="A0A286UKD0"/>
<name>A0A286UKD0_9AGAM</name>
<evidence type="ECO:0000313" key="4">
    <source>
        <dbReference type="Proteomes" id="UP000217199"/>
    </source>
</evidence>
<dbReference type="SUPFAM" id="SSF51430">
    <property type="entry name" value="NAD(P)-linked oxidoreductase"/>
    <property type="match status" value="1"/>
</dbReference>
<dbReference type="InterPro" id="IPR023210">
    <property type="entry name" value="NADP_OxRdtase_dom"/>
</dbReference>
<gene>
    <name evidence="3" type="ORF">PNOK_0501000</name>
</gene>
<dbReference type="STRING" id="2282107.A0A286UKD0"/>
<keyword evidence="4" id="KW-1185">Reference proteome</keyword>
<sequence length="341" mass="37113">MVKTTKLGVGATPVNLGKVGHGLMMMTWTPKPVPDEVCFESIKASLDAVPAGSKMLINSGEFYGNNPRESNLELIARFFEKYPEYADKAFLSVKGGTKADSLIPDASPENLKRSVDCVLAKLRGTKKLDLFQSARVDPNVSIEDNIKTLSGFVAEGKFDYIGISEAKASTLRRAHAVHPIAVIEIEVSPWSYTQEVKDVIETSKELGTIVAAYSPLGRGFLAGKFKSTADLEDGDYRKGLQRFQEEEMKINVNIANGIKAIAEKKGVSAAQLCISWVCSLAPNVVPIPGSSNKSRTVENTASADIELTPEEFAEVDKLLKDNPVQGGRYFQGSDKQNHLWG</sequence>
<keyword evidence="1" id="KW-0560">Oxidoreductase</keyword>
<feature type="domain" description="NADP-dependent oxidoreductase" evidence="2">
    <location>
        <begin position="19"/>
        <end position="319"/>
    </location>
</feature>
<evidence type="ECO:0000259" key="2">
    <source>
        <dbReference type="Pfam" id="PF00248"/>
    </source>
</evidence>
<accession>A0A286UKD0</accession>
<dbReference type="AlphaFoldDB" id="A0A286UKD0"/>
<proteinExistence type="predicted"/>
<evidence type="ECO:0000313" key="3">
    <source>
        <dbReference type="EMBL" id="PAV20076.1"/>
    </source>
</evidence>
<organism evidence="3 4">
    <name type="scientific">Pyrrhoderma noxium</name>
    <dbReference type="NCBI Taxonomy" id="2282107"/>
    <lineage>
        <taxon>Eukaryota</taxon>
        <taxon>Fungi</taxon>
        <taxon>Dikarya</taxon>
        <taxon>Basidiomycota</taxon>
        <taxon>Agaricomycotina</taxon>
        <taxon>Agaricomycetes</taxon>
        <taxon>Hymenochaetales</taxon>
        <taxon>Hymenochaetaceae</taxon>
        <taxon>Pyrrhoderma</taxon>
    </lineage>
</organism>
<dbReference type="Gene3D" id="3.20.20.100">
    <property type="entry name" value="NADP-dependent oxidoreductase domain"/>
    <property type="match status" value="1"/>
</dbReference>
<protein>
    <submittedName>
        <fullName evidence="3">Aldo keto reductase</fullName>
    </submittedName>
</protein>
<dbReference type="InterPro" id="IPR050791">
    <property type="entry name" value="Aldo-Keto_reductase"/>
</dbReference>
<dbReference type="GO" id="GO:0005737">
    <property type="term" value="C:cytoplasm"/>
    <property type="evidence" value="ECO:0007669"/>
    <property type="project" value="TreeGrafter"/>
</dbReference>
<dbReference type="FunCoup" id="A0A286UKD0">
    <property type="interactions" value="248"/>
</dbReference>
<dbReference type="PANTHER" id="PTHR43625:SF78">
    <property type="entry name" value="PYRIDOXAL REDUCTASE-RELATED"/>
    <property type="match status" value="1"/>
</dbReference>